<comment type="caution">
    <text evidence="2">The sequence shown here is derived from an EMBL/GenBank/DDBJ whole genome shotgun (WGS) entry which is preliminary data.</text>
</comment>
<protein>
    <submittedName>
        <fullName evidence="2">Transglutaminase-like putative cysteine protease</fullName>
    </submittedName>
</protein>
<dbReference type="Pfam" id="PF01841">
    <property type="entry name" value="Transglut_core"/>
    <property type="match status" value="1"/>
</dbReference>
<sequence length="304" mass="33612">MRRFHIEHRTVYRYSEPVRFGLHRLVLRPREGHDITVVRHDLIVQPEAKFFWLTDLYGNSIAIAEMPKMADRLEIVNRVILERASSAEDEAPRRISRPSLVSLPVAYPQMEQPVVNGYLQPVYPEDQPVIGQWTAAQMESHPATTAVAAVAHLNRCIHQQIRYRRREERGVQTPANTLTFNTGSCRDMATLLMEACRSLGLAARFASGYLDAAAATAGRGSTHAWVEVYFPDNGWCGFDPTVGEALSPKHVTLGVSAHPRGVMPVSGIYDGPPGCYLGMEVAVTIREGPGDVMPEAAVKVTGLS</sequence>
<dbReference type="GO" id="GO:0006508">
    <property type="term" value="P:proteolysis"/>
    <property type="evidence" value="ECO:0007669"/>
    <property type="project" value="UniProtKB-KW"/>
</dbReference>
<dbReference type="Proteomes" id="UP000534294">
    <property type="component" value="Unassembled WGS sequence"/>
</dbReference>
<name>A0A7W7YIK9_9BACT</name>
<dbReference type="AlphaFoldDB" id="A0A7W7YIK9"/>
<dbReference type="RefSeq" id="WP_184205986.1">
    <property type="nucleotide sequence ID" value="NZ_JACHIF010000001.1"/>
</dbReference>
<keyword evidence="2" id="KW-0378">Hydrolase</keyword>
<dbReference type="PANTHER" id="PTHR33490:SF1">
    <property type="entry name" value="SLL1233 PROTEIN"/>
    <property type="match status" value="1"/>
</dbReference>
<accession>A0A7W7YIK9</accession>
<evidence type="ECO:0000313" key="2">
    <source>
        <dbReference type="EMBL" id="MBB5036809.1"/>
    </source>
</evidence>
<dbReference type="SUPFAM" id="SSF54001">
    <property type="entry name" value="Cysteine proteinases"/>
    <property type="match status" value="1"/>
</dbReference>
<dbReference type="InterPro" id="IPR038765">
    <property type="entry name" value="Papain-like_cys_pep_sf"/>
</dbReference>
<dbReference type="PANTHER" id="PTHR33490">
    <property type="entry name" value="BLR5614 PROTEIN-RELATED"/>
    <property type="match status" value="1"/>
</dbReference>
<dbReference type="EMBL" id="JACHIF010000001">
    <property type="protein sequence ID" value="MBB5036809.1"/>
    <property type="molecule type" value="Genomic_DNA"/>
</dbReference>
<dbReference type="Pfam" id="PF08379">
    <property type="entry name" value="Bact_transglu_N"/>
    <property type="match status" value="1"/>
</dbReference>
<dbReference type="InterPro" id="IPR002931">
    <property type="entry name" value="Transglutaminase-like"/>
</dbReference>
<keyword evidence="2" id="KW-0645">Protease</keyword>
<feature type="domain" description="Transglutaminase-like" evidence="1">
    <location>
        <begin position="177"/>
        <end position="242"/>
    </location>
</feature>
<gene>
    <name evidence="2" type="ORF">HNQ64_001043</name>
</gene>
<keyword evidence="3" id="KW-1185">Reference proteome</keyword>
<dbReference type="Gene3D" id="3.10.620.30">
    <property type="match status" value="1"/>
</dbReference>
<dbReference type="GO" id="GO:0008233">
    <property type="term" value="F:peptidase activity"/>
    <property type="evidence" value="ECO:0007669"/>
    <property type="project" value="UniProtKB-KW"/>
</dbReference>
<dbReference type="InterPro" id="IPR013589">
    <property type="entry name" value="Bac_transglu_N"/>
</dbReference>
<evidence type="ECO:0000259" key="1">
    <source>
        <dbReference type="SMART" id="SM00460"/>
    </source>
</evidence>
<proteinExistence type="predicted"/>
<reference evidence="2 3" key="1">
    <citation type="submission" date="2020-08" db="EMBL/GenBank/DDBJ databases">
        <title>Genomic Encyclopedia of Type Strains, Phase IV (KMG-IV): sequencing the most valuable type-strain genomes for metagenomic binning, comparative biology and taxonomic classification.</title>
        <authorList>
            <person name="Goeker M."/>
        </authorList>
    </citation>
    <scope>NUCLEOTIDE SEQUENCE [LARGE SCALE GENOMIC DNA]</scope>
    <source>
        <strain evidence="2 3">DSM 12251</strain>
    </source>
</reference>
<organism evidence="2 3">
    <name type="scientific">Prosthecobacter dejongeii</name>
    <dbReference type="NCBI Taxonomy" id="48465"/>
    <lineage>
        <taxon>Bacteria</taxon>
        <taxon>Pseudomonadati</taxon>
        <taxon>Verrucomicrobiota</taxon>
        <taxon>Verrucomicrobiia</taxon>
        <taxon>Verrucomicrobiales</taxon>
        <taxon>Verrucomicrobiaceae</taxon>
        <taxon>Prosthecobacter</taxon>
    </lineage>
</organism>
<dbReference type="SMART" id="SM00460">
    <property type="entry name" value="TGc"/>
    <property type="match status" value="1"/>
</dbReference>
<evidence type="ECO:0000313" key="3">
    <source>
        <dbReference type="Proteomes" id="UP000534294"/>
    </source>
</evidence>